<proteinExistence type="predicted"/>
<comment type="caution">
    <text evidence="1">The sequence shown here is derived from an EMBL/GenBank/DDBJ whole genome shotgun (WGS) entry which is preliminary data.</text>
</comment>
<evidence type="ECO:0000313" key="2">
    <source>
        <dbReference type="Proteomes" id="UP000438429"/>
    </source>
</evidence>
<name>A0A6A4S3J6_SCOMX</name>
<dbReference type="Proteomes" id="UP000438429">
    <property type="component" value="Unassembled WGS sequence"/>
</dbReference>
<accession>A0A6A4S3J6</accession>
<organism evidence="1 2">
    <name type="scientific">Scophthalmus maximus</name>
    <name type="common">Turbot</name>
    <name type="synonym">Psetta maxima</name>
    <dbReference type="NCBI Taxonomy" id="52904"/>
    <lineage>
        <taxon>Eukaryota</taxon>
        <taxon>Metazoa</taxon>
        <taxon>Chordata</taxon>
        <taxon>Craniata</taxon>
        <taxon>Vertebrata</taxon>
        <taxon>Euteleostomi</taxon>
        <taxon>Actinopterygii</taxon>
        <taxon>Neopterygii</taxon>
        <taxon>Teleostei</taxon>
        <taxon>Neoteleostei</taxon>
        <taxon>Acanthomorphata</taxon>
        <taxon>Carangaria</taxon>
        <taxon>Pleuronectiformes</taxon>
        <taxon>Pleuronectoidei</taxon>
        <taxon>Scophthalmidae</taxon>
        <taxon>Scophthalmus</taxon>
    </lineage>
</organism>
<dbReference type="EMBL" id="VEVO01000020">
    <property type="protein sequence ID" value="KAF0025751.1"/>
    <property type="molecule type" value="Genomic_DNA"/>
</dbReference>
<evidence type="ECO:0000313" key="1">
    <source>
        <dbReference type="EMBL" id="KAF0025751.1"/>
    </source>
</evidence>
<gene>
    <name evidence="1" type="ORF">F2P81_022632</name>
</gene>
<protein>
    <submittedName>
        <fullName evidence="1">Uncharacterized protein</fullName>
    </submittedName>
</protein>
<sequence>MQLVFTTYPGLMLMLSNGNSQSAELDEEDVNRFFISTLLAFDSVSLAYDNGLEQMVTVIIALPTMYRPRLHQRPPCFERGKKTYLHECLLAKAVNKILNGYEDRHQRFWKEKHVVSDRTGQIRGGRRVS</sequence>
<reference evidence="1 2" key="1">
    <citation type="submission" date="2019-06" db="EMBL/GenBank/DDBJ databases">
        <title>Draft genomes of female and male turbot (Scophthalmus maximus).</title>
        <authorList>
            <person name="Xu H."/>
            <person name="Xu X.-W."/>
            <person name="Shao C."/>
            <person name="Chen S."/>
        </authorList>
    </citation>
    <scope>NUCLEOTIDE SEQUENCE [LARGE SCALE GENOMIC DNA]</scope>
    <source>
        <strain evidence="1">Ysfricsl-2016a</strain>
        <tissue evidence="1">Blood</tissue>
    </source>
</reference>
<dbReference type="AlphaFoldDB" id="A0A6A4S3J6"/>